<comment type="caution">
    <text evidence="2">The sequence shown here is derived from an EMBL/GenBank/DDBJ whole genome shotgun (WGS) entry which is preliminary data.</text>
</comment>
<sequence length="791" mass="87656">MLQIKLTLNSIRASEANNPNNLPPLSDDEILGALSYLCKIQSSLSRDEIINLYERVGMITDCLVNYDIEHDDSLLQPPAARLDDTGDTNASSSASHFINPSLITLDKDARDHPMTTSFPTPDSDRFHSPAQSSTGVVLSEPPSSPFDGEVQGHCASSTFNEHKTPHVEIDRVIPTTHGAVGCDENDFDFAIREIDEMESSGHSPDVRQVSCDRTNDPGFSTCPPVGGSDDEGIERVDTDEDDPMTSQLKTQISVWDRVEGRSHDISYGLPPHDTSVGNIQECSHEMGTADVEEDAHRDSPYTTRYDNHTLVPETYVGSPTLGPGASYSAPETSMLDTPTTLMPTKRRVEASDGAPGEIFFAGQTSNNCPSTQYLSKYQPTVEDAPDETEHNDAEDPFANDDNFGDSDVEAVLEEVRKFLGDTSADHESPSSGATNTMNTELGLNAPVLAFCPPDSDDRHALPNKEQTDIPRASSEENREIHRKRRLSSIDESQPTLPSRNLRARLLNNVGQKTSGPPNLDKDRWKGRFSHHTLLSTLLPDQKDEIERKSNRALRSDLPEFMEKHTKLWKSTGFWFSPLLDPSKFPNMPAGRKGHVIWRYVEAMQAEDETHYLKARLADIMLYLEYVEEFNRQKKAGHPSQTAKTRATDIICATGSLPKAKADKTRMSFHEHKLVGERWWWSGCYLGRGFILLCSEETGKKVLSFSDCPGCVNSADESTLACCSKFDEVVDGLLTDGQFPKQISKKEVQQWIKDAKATSQESVPTIHWQAWSTNAVASKASIFLSACSSKRS</sequence>
<feature type="region of interest" description="Disordered" evidence="1">
    <location>
        <begin position="380"/>
        <end position="404"/>
    </location>
</feature>
<feature type="compositionally biased region" description="Acidic residues" evidence="1">
    <location>
        <begin position="394"/>
        <end position="404"/>
    </location>
</feature>
<dbReference type="STRING" id="254877.A0A1V6S8H1"/>
<feature type="region of interest" description="Disordered" evidence="1">
    <location>
        <begin position="110"/>
        <end position="148"/>
    </location>
</feature>
<evidence type="ECO:0000313" key="3">
    <source>
        <dbReference type="Proteomes" id="UP000191342"/>
    </source>
</evidence>
<feature type="region of interest" description="Disordered" evidence="1">
    <location>
        <begin position="446"/>
        <end position="501"/>
    </location>
</feature>
<dbReference type="Proteomes" id="UP000191342">
    <property type="component" value="Unassembled WGS sequence"/>
</dbReference>
<feature type="compositionally biased region" description="Basic and acidic residues" evidence="1">
    <location>
        <begin position="455"/>
        <end position="479"/>
    </location>
</feature>
<dbReference type="EMBL" id="MLQL01000096">
    <property type="protein sequence ID" value="OQE10070.1"/>
    <property type="molecule type" value="Genomic_DNA"/>
</dbReference>
<gene>
    <name evidence="2" type="ORF">PENFLA_c096G03907</name>
</gene>
<evidence type="ECO:0000256" key="1">
    <source>
        <dbReference type="SAM" id="MobiDB-lite"/>
    </source>
</evidence>
<dbReference type="OrthoDB" id="4280571at2759"/>
<organism evidence="2 3">
    <name type="scientific">Penicillium flavigenum</name>
    <dbReference type="NCBI Taxonomy" id="254877"/>
    <lineage>
        <taxon>Eukaryota</taxon>
        <taxon>Fungi</taxon>
        <taxon>Dikarya</taxon>
        <taxon>Ascomycota</taxon>
        <taxon>Pezizomycotina</taxon>
        <taxon>Eurotiomycetes</taxon>
        <taxon>Eurotiomycetidae</taxon>
        <taxon>Eurotiales</taxon>
        <taxon>Aspergillaceae</taxon>
        <taxon>Penicillium</taxon>
    </lineage>
</organism>
<name>A0A1V6S8H1_9EURO</name>
<feature type="compositionally biased region" description="Polar residues" evidence="1">
    <location>
        <begin position="489"/>
        <end position="498"/>
    </location>
</feature>
<accession>A0A1V6S8H1</accession>
<evidence type="ECO:0000313" key="2">
    <source>
        <dbReference type="EMBL" id="OQE10070.1"/>
    </source>
</evidence>
<dbReference type="AlphaFoldDB" id="A0A1V6S8H1"/>
<proteinExistence type="predicted"/>
<keyword evidence="3" id="KW-1185">Reference proteome</keyword>
<reference evidence="3" key="1">
    <citation type="journal article" date="2017" name="Nat. Microbiol.">
        <title>Global analysis of biosynthetic gene clusters reveals vast potential of secondary metabolite production in Penicillium species.</title>
        <authorList>
            <person name="Nielsen J.C."/>
            <person name="Grijseels S."/>
            <person name="Prigent S."/>
            <person name="Ji B."/>
            <person name="Dainat J."/>
            <person name="Nielsen K.F."/>
            <person name="Frisvad J.C."/>
            <person name="Workman M."/>
            <person name="Nielsen J."/>
        </authorList>
    </citation>
    <scope>NUCLEOTIDE SEQUENCE [LARGE SCALE GENOMIC DNA]</scope>
    <source>
        <strain evidence="3">IBT 14082</strain>
    </source>
</reference>
<protein>
    <submittedName>
        <fullName evidence="2">Uncharacterized protein</fullName>
    </submittedName>
</protein>